<dbReference type="EMBL" id="CAUOFW020001658">
    <property type="protein sequence ID" value="CAK9147208.1"/>
    <property type="molecule type" value="Genomic_DNA"/>
</dbReference>
<dbReference type="Pfam" id="PF16876">
    <property type="entry name" value="Lipin_mid"/>
    <property type="match status" value="1"/>
</dbReference>
<gene>
    <name evidence="7" type="ORF">ILEXP_LOCUS15093</name>
</gene>
<dbReference type="InterPro" id="IPR031315">
    <property type="entry name" value="LNS2/PITP"/>
</dbReference>
<dbReference type="InterPro" id="IPR007651">
    <property type="entry name" value="Lipin_N"/>
</dbReference>
<evidence type="ECO:0000259" key="6">
    <source>
        <dbReference type="SMART" id="SM00775"/>
    </source>
</evidence>
<evidence type="ECO:0000256" key="1">
    <source>
        <dbReference type="ARBA" id="ARBA00001946"/>
    </source>
</evidence>
<feature type="compositionally biased region" description="Polar residues" evidence="5">
    <location>
        <begin position="465"/>
        <end position="474"/>
    </location>
</feature>
<dbReference type="Proteomes" id="UP001642360">
    <property type="component" value="Unassembled WGS sequence"/>
</dbReference>
<keyword evidence="8" id="KW-1185">Reference proteome</keyword>
<dbReference type="InterPro" id="IPR036412">
    <property type="entry name" value="HAD-like_sf"/>
</dbReference>
<dbReference type="EC" id="3.1.3.4" evidence="3"/>
<feature type="compositionally biased region" description="Acidic residues" evidence="5">
    <location>
        <begin position="108"/>
        <end position="119"/>
    </location>
</feature>
<dbReference type="InterPro" id="IPR031703">
    <property type="entry name" value="Lipin_mid"/>
</dbReference>
<dbReference type="Pfam" id="PF04571">
    <property type="entry name" value="Lipin_N"/>
    <property type="match status" value="1"/>
</dbReference>
<evidence type="ECO:0000256" key="2">
    <source>
        <dbReference type="ARBA" id="ARBA00005476"/>
    </source>
</evidence>
<evidence type="ECO:0000256" key="3">
    <source>
        <dbReference type="ARBA" id="ARBA00012638"/>
    </source>
</evidence>
<dbReference type="GO" id="GO:0008195">
    <property type="term" value="F:phosphatidate phosphatase activity"/>
    <property type="evidence" value="ECO:0007669"/>
    <property type="project" value="UniProtKB-EC"/>
</dbReference>
<comment type="cofactor">
    <cofactor evidence="1">
        <name>Mg(2+)</name>
        <dbReference type="ChEBI" id="CHEBI:18420"/>
    </cofactor>
</comment>
<accession>A0ABC8RX00</accession>
<dbReference type="SMART" id="SM00775">
    <property type="entry name" value="LNS2"/>
    <property type="match status" value="1"/>
</dbReference>
<protein>
    <recommendedName>
        <fullName evidence="3">phosphatidate phosphatase</fullName>
        <ecNumber evidence="3">3.1.3.4</ecNumber>
    </recommendedName>
</protein>
<evidence type="ECO:0000256" key="4">
    <source>
        <dbReference type="ARBA" id="ARBA00022801"/>
    </source>
</evidence>
<sequence>MNVVGRVGSIISQGVYSAATPFHPFGGAVDIIVVQQQDGTFRSTPWYVRFGKFQGVLKGAEKIVRIEVNGIEANFHMYLDNSGEAYFIREVDSNKDSREKEGLRGSEGLEDSGVDYDSNDDSRKDHVEDGVCSTGKVQLQDERKPLGMNRLERTGSDSERRFYEFQDEQSSLEGLVELSEYGSSGYDNLDSVEHMIESQDSNAEVVLVSVDGHILTAPISSSEGNTENVQLSTPQFHLGPGEGTDFCEGNVEFSTTETVWAANYFSDLDASTPKFVSENVCDTNNNSNALEHQLKVSEGDGEHAFKVQENQKAASQEREFCVDSTSEDASPNVKKEDVFKSCLELSELALHVANTNQQGIGSLLENHKEVEGSEDQSLSASDEGVGELKNDNGLSSSNSHVPSSMLSSDLQVEVELGADCNGSHHSPVHSACNDEKPEEQIGVVEVSDGLQSSPQRHGTDDRCSNSETVQPQTTTSVKALEISLCGNLLRVGMGLSAAAETFDAHRVSEEEFKLSAASIIKNEQLIVRFQGRYLPWDKAAPAVLGMAAYDLDLPVGPDDAIPVEQDQISKSREDNSGITSTPSGRRWRLWPIAFRRVKKLEHSSSNASSDEVFLDSESTLNQPAEPSLTSYGGSESPHKQLLRTNVPTIEQIASLNLKEGQNVVNFSFSTRVLGMQVEAQVEAHIYLWRWNARIVISDVDGTITRSDVLGQFMPLVGKDWTHSGIARLFSAIKENGYHLLFLSARAIVQAYLTRSFLVNLKQDGKALPSGPVVISPDGLFPSLYREVIRRAPHEFKIACLEDIKALFPSDYNPFYAGFGNRDTDELSYRRIGIPKGKIFIINPKGEVAINHLIDVKSYTSLHTLVDDMFPPTSLLEQEDYNSWNYWRMPLPDIDSL</sequence>
<dbReference type="InterPro" id="IPR013209">
    <property type="entry name" value="LNS2"/>
</dbReference>
<feature type="region of interest" description="Disordered" evidence="5">
    <location>
        <begin position="368"/>
        <end position="408"/>
    </location>
</feature>
<evidence type="ECO:0000256" key="5">
    <source>
        <dbReference type="SAM" id="MobiDB-lite"/>
    </source>
</evidence>
<proteinExistence type="inferred from homology"/>
<dbReference type="PANTHER" id="PTHR12181:SF59">
    <property type="entry name" value="PHOSPHATIDATE PHOSPHATASE PAH1"/>
    <property type="match status" value="1"/>
</dbReference>
<feature type="region of interest" description="Disordered" evidence="5">
    <location>
        <begin position="447"/>
        <end position="474"/>
    </location>
</feature>
<feature type="compositionally biased region" description="Polar residues" evidence="5">
    <location>
        <begin position="616"/>
        <end position="633"/>
    </location>
</feature>
<feature type="compositionally biased region" description="Basic and acidic residues" evidence="5">
    <location>
        <begin position="120"/>
        <end position="129"/>
    </location>
</feature>
<dbReference type="Pfam" id="PF08235">
    <property type="entry name" value="LNS2"/>
    <property type="match status" value="1"/>
</dbReference>
<evidence type="ECO:0000313" key="8">
    <source>
        <dbReference type="Proteomes" id="UP001642360"/>
    </source>
</evidence>
<dbReference type="SUPFAM" id="SSF56784">
    <property type="entry name" value="HAD-like"/>
    <property type="match status" value="1"/>
</dbReference>
<name>A0ABC8RX00_9AQUA</name>
<feature type="domain" description="LNS2/PITP" evidence="6">
    <location>
        <begin position="694"/>
        <end position="850"/>
    </location>
</feature>
<organism evidence="7 8">
    <name type="scientific">Ilex paraguariensis</name>
    <name type="common">yerba mate</name>
    <dbReference type="NCBI Taxonomy" id="185542"/>
    <lineage>
        <taxon>Eukaryota</taxon>
        <taxon>Viridiplantae</taxon>
        <taxon>Streptophyta</taxon>
        <taxon>Embryophyta</taxon>
        <taxon>Tracheophyta</taxon>
        <taxon>Spermatophyta</taxon>
        <taxon>Magnoliopsida</taxon>
        <taxon>eudicotyledons</taxon>
        <taxon>Gunneridae</taxon>
        <taxon>Pentapetalae</taxon>
        <taxon>asterids</taxon>
        <taxon>campanulids</taxon>
        <taxon>Aquifoliales</taxon>
        <taxon>Aquifoliaceae</taxon>
        <taxon>Ilex</taxon>
    </lineage>
</organism>
<feature type="compositionally biased region" description="Polar residues" evidence="5">
    <location>
        <begin position="392"/>
        <end position="408"/>
    </location>
</feature>
<dbReference type="AlphaFoldDB" id="A0ABC8RX00"/>
<evidence type="ECO:0000313" key="7">
    <source>
        <dbReference type="EMBL" id="CAK9147208.1"/>
    </source>
</evidence>
<comment type="similarity">
    <text evidence="2">Belongs to the lipin family.</text>
</comment>
<keyword evidence="4" id="KW-0378">Hydrolase</keyword>
<dbReference type="PANTHER" id="PTHR12181">
    <property type="entry name" value="LIPIN"/>
    <property type="match status" value="1"/>
</dbReference>
<feature type="region of interest" description="Disordered" evidence="5">
    <location>
        <begin position="97"/>
        <end position="129"/>
    </location>
</feature>
<feature type="region of interest" description="Disordered" evidence="5">
    <location>
        <begin position="611"/>
        <end position="639"/>
    </location>
</feature>
<comment type="caution">
    <text evidence="7">The sequence shown here is derived from an EMBL/GenBank/DDBJ whole genome shotgun (WGS) entry which is preliminary data.</text>
</comment>
<dbReference type="InterPro" id="IPR026058">
    <property type="entry name" value="LIPIN"/>
</dbReference>
<reference evidence="7 8" key="1">
    <citation type="submission" date="2024-02" db="EMBL/GenBank/DDBJ databases">
        <authorList>
            <person name="Vignale AGUSTIN F."/>
            <person name="Sosa J E."/>
            <person name="Modenutti C."/>
        </authorList>
    </citation>
    <scope>NUCLEOTIDE SEQUENCE [LARGE SCALE GENOMIC DNA]</scope>
</reference>